<reference evidence="3 4" key="1">
    <citation type="submission" date="2019-10" db="EMBL/GenBank/DDBJ databases">
        <title>New genus of Silvanigrellaceae.</title>
        <authorList>
            <person name="Pitt A."/>
            <person name="Hahn M.W."/>
        </authorList>
    </citation>
    <scope>NUCLEOTIDE SEQUENCE [LARGE SCALE GENOMIC DNA]</scope>
    <source>
        <strain evidence="3 4">33A1-SZDP</strain>
    </source>
</reference>
<comment type="caution">
    <text evidence="3">The sequence shown here is derived from an EMBL/GenBank/DDBJ whole genome shotgun (WGS) entry which is preliminary data.</text>
</comment>
<dbReference type="Gene3D" id="3.40.50.1820">
    <property type="entry name" value="alpha/beta hydrolase"/>
    <property type="match status" value="1"/>
</dbReference>
<name>A0A833JHF0_9BACT</name>
<proteinExistence type="predicted"/>
<evidence type="ECO:0000259" key="2">
    <source>
        <dbReference type="Pfam" id="PF00326"/>
    </source>
</evidence>
<dbReference type="AlphaFoldDB" id="A0A833JHF0"/>
<dbReference type="SUPFAM" id="SSF53474">
    <property type="entry name" value="alpha/beta-Hydrolases"/>
    <property type="match status" value="1"/>
</dbReference>
<keyword evidence="4" id="KW-1185">Reference proteome</keyword>
<dbReference type="GO" id="GO:0006508">
    <property type="term" value="P:proteolysis"/>
    <property type="evidence" value="ECO:0007669"/>
    <property type="project" value="InterPro"/>
</dbReference>
<dbReference type="InterPro" id="IPR001375">
    <property type="entry name" value="Peptidase_S9_cat"/>
</dbReference>
<dbReference type="PANTHER" id="PTHR42776">
    <property type="entry name" value="SERINE PEPTIDASE S9 FAMILY MEMBER"/>
    <property type="match status" value="1"/>
</dbReference>
<dbReference type="Proteomes" id="UP000442694">
    <property type="component" value="Unassembled WGS sequence"/>
</dbReference>
<dbReference type="RefSeq" id="WP_152211564.1">
    <property type="nucleotide sequence ID" value="NZ_WFLN01000004.1"/>
</dbReference>
<dbReference type="SUPFAM" id="SSF82171">
    <property type="entry name" value="DPP6 N-terminal domain-like"/>
    <property type="match status" value="1"/>
</dbReference>
<dbReference type="GO" id="GO:0004252">
    <property type="term" value="F:serine-type endopeptidase activity"/>
    <property type="evidence" value="ECO:0007669"/>
    <property type="project" value="TreeGrafter"/>
</dbReference>
<dbReference type="Pfam" id="PF00326">
    <property type="entry name" value="Peptidase_S9"/>
    <property type="match status" value="1"/>
</dbReference>
<sequence length="671" mass="76038">MKIVHTIFRISLIVFITNIMTHNIKSYAIDKKNELIPKKVLFGNPDKASVAVSPDGEYISYLAPYNGVLNIYVAPINNIEQASPITNNKDRGISAYFWSYNKEYIVYLQDQDGDENWQIYGVHVKNKKEKKLTNFQGVRAEINNLSEKFPNEILVSLNNRNKELHDLYKLNIINGKLTKIYENNDFSDIITDDTFKIRLALKQTDDGGSNIYKINSKLNKKLFYKIDSEDINTTGIVGFNKEADSIYFIDSKNQNTAALYSLNLKDNKKQLIYSNNHVDVNAVLLHPTRKSVEAVSFNYLKQDWKIIDQGIKKDFDYLKSKMKGELNIVNRSLDNKIWIIADIQDNFPVSYYKYDSDKKKADFLFLNRQDLKKYKLATMHPVVIPTRDNMELVSYLTLPFEVQSASHNFKPLEKVPLVLFVHGGPTARDYWGLNLVHQWLSNRGYAVLSVNYRGSTGFGKEFINAGNGEWAGKMHDDLIDAVNWAIQQDVTEKDKVAIMGGSYGGYATLVGLTFTPDVFACGIDIVGPSNLLTLLKTIPPYWKPALNSLKLKLGGDPETEEGIKILESKSPLNFASKIKKPLLIAQGANDPRVKQSESDQIVAAMKAKNIPVTYVLYPDEGHGFSKPQNRISFYAMTESFLASQLKGWSEKSEDDFKGSSLIIKEGSNLKN</sequence>
<evidence type="ECO:0000256" key="1">
    <source>
        <dbReference type="ARBA" id="ARBA00022801"/>
    </source>
</evidence>
<dbReference type="EMBL" id="WFLN01000004">
    <property type="protein sequence ID" value="KAB8033478.1"/>
    <property type="molecule type" value="Genomic_DNA"/>
</dbReference>
<gene>
    <name evidence="3" type="ORF">GCL57_01890</name>
</gene>
<keyword evidence="1 3" id="KW-0378">Hydrolase</keyword>
<dbReference type="InterPro" id="IPR029058">
    <property type="entry name" value="AB_hydrolase_fold"/>
</dbReference>
<organism evidence="3 4">
    <name type="scientific">Fluviispira multicolorata</name>
    <dbReference type="NCBI Taxonomy" id="2654512"/>
    <lineage>
        <taxon>Bacteria</taxon>
        <taxon>Pseudomonadati</taxon>
        <taxon>Bdellovibrionota</taxon>
        <taxon>Oligoflexia</taxon>
        <taxon>Silvanigrellales</taxon>
        <taxon>Silvanigrellaceae</taxon>
        <taxon>Fluviispira</taxon>
    </lineage>
</organism>
<dbReference type="InterPro" id="IPR011042">
    <property type="entry name" value="6-blade_b-propeller_TolB-like"/>
</dbReference>
<feature type="domain" description="Peptidase S9 prolyl oligopeptidase catalytic" evidence="2">
    <location>
        <begin position="434"/>
        <end position="646"/>
    </location>
</feature>
<evidence type="ECO:0000313" key="4">
    <source>
        <dbReference type="Proteomes" id="UP000442694"/>
    </source>
</evidence>
<protein>
    <submittedName>
        <fullName evidence="3">Alpha/beta fold hydrolase</fullName>
    </submittedName>
</protein>
<dbReference type="PANTHER" id="PTHR42776:SF27">
    <property type="entry name" value="DIPEPTIDYL PEPTIDASE FAMILY MEMBER 6"/>
    <property type="match status" value="1"/>
</dbReference>
<accession>A0A833JHF0</accession>
<dbReference type="Gene3D" id="2.120.10.30">
    <property type="entry name" value="TolB, C-terminal domain"/>
    <property type="match status" value="1"/>
</dbReference>
<evidence type="ECO:0000313" key="3">
    <source>
        <dbReference type="EMBL" id="KAB8033478.1"/>
    </source>
</evidence>